<sequence>MLTKLFAKAQAFMGSREGVTAIEYAVVAVAIAGIAAAVFGSDGGLQTALTTAMTTLSGFVTGTTGS</sequence>
<organism evidence="2 3">
    <name type="scientific">Marinomonas ostreistagni</name>
    <dbReference type="NCBI Taxonomy" id="359209"/>
    <lineage>
        <taxon>Bacteria</taxon>
        <taxon>Pseudomonadati</taxon>
        <taxon>Pseudomonadota</taxon>
        <taxon>Gammaproteobacteria</taxon>
        <taxon>Oceanospirillales</taxon>
        <taxon>Oceanospirillaceae</taxon>
        <taxon>Marinomonas</taxon>
    </lineage>
</organism>
<keyword evidence="3" id="KW-1185">Reference proteome</keyword>
<keyword evidence="1" id="KW-1133">Transmembrane helix</keyword>
<evidence type="ECO:0000256" key="1">
    <source>
        <dbReference type="SAM" id="Phobius"/>
    </source>
</evidence>
<name>A0ABS0ZCS6_9GAMM</name>
<dbReference type="EMBL" id="JAEMUH010000011">
    <property type="protein sequence ID" value="MBJ7551475.1"/>
    <property type="molecule type" value="Genomic_DNA"/>
</dbReference>
<comment type="caution">
    <text evidence="2">The sequence shown here is derived from an EMBL/GenBank/DDBJ whole genome shotgun (WGS) entry which is preliminary data.</text>
</comment>
<protein>
    <submittedName>
        <fullName evidence="2">Flp family type IVb pilin</fullName>
    </submittedName>
</protein>
<evidence type="ECO:0000313" key="3">
    <source>
        <dbReference type="Proteomes" id="UP000598488"/>
    </source>
</evidence>
<reference evidence="2 3" key="1">
    <citation type="submission" date="2020-12" db="EMBL/GenBank/DDBJ databases">
        <title>Comparative genome analysis of fungal antagonists Marinomonas ostreistagni 398 and M. spartinae 468.</title>
        <authorList>
            <person name="Fields J.L."/>
            <person name="Mavrodi O.V."/>
            <person name="Biber P.D."/>
            <person name="Indest K.J."/>
            <person name="Mavrodi D.V."/>
        </authorList>
    </citation>
    <scope>NUCLEOTIDE SEQUENCE [LARGE SCALE GENOMIC DNA]</scope>
    <source>
        <strain evidence="2 3">USM7</strain>
    </source>
</reference>
<keyword evidence="1" id="KW-0472">Membrane</keyword>
<feature type="transmembrane region" description="Helical" evidence="1">
    <location>
        <begin position="21"/>
        <end position="40"/>
    </location>
</feature>
<proteinExistence type="predicted"/>
<gene>
    <name evidence="2" type="ORF">JHD44_12345</name>
</gene>
<accession>A0ABS0ZCS6</accession>
<keyword evidence="1" id="KW-0812">Transmembrane</keyword>
<dbReference type="RefSeq" id="WP_199463052.1">
    <property type="nucleotide sequence ID" value="NZ_JAEMUH010000011.1"/>
</dbReference>
<dbReference type="Proteomes" id="UP000598488">
    <property type="component" value="Unassembled WGS sequence"/>
</dbReference>
<evidence type="ECO:0000313" key="2">
    <source>
        <dbReference type="EMBL" id="MBJ7551475.1"/>
    </source>
</evidence>